<name>A0A927F3F5_9ACTN</name>
<protein>
    <submittedName>
        <fullName evidence="3">ArsR family transcriptional regulator</fullName>
    </submittedName>
</protein>
<dbReference type="Proteomes" id="UP000632289">
    <property type="component" value="Unassembled WGS sequence"/>
</dbReference>
<dbReference type="InterPro" id="IPR016032">
    <property type="entry name" value="Sig_transdc_resp-reg_C-effctor"/>
</dbReference>
<comment type="caution">
    <text evidence="3">The sequence shown here is derived from an EMBL/GenBank/DDBJ whole genome shotgun (WGS) entry which is preliminary data.</text>
</comment>
<dbReference type="AlphaFoldDB" id="A0A927F3F5"/>
<dbReference type="EMBL" id="JACXYU010000010">
    <property type="protein sequence ID" value="MBD3933469.1"/>
    <property type="molecule type" value="Genomic_DNA"/>
</dbReference>
<dbReference type="SMART" id="SM00421">
    <property type="entry name" value="HTH_LUXR"/>
    <property type="match status" value="1"/>
</dbReference>
<reference evidence="3" key="1">
    <citation type="submission" date="2020-09" db="EMBL/GenBank/DDBJ databases">
        <title>Secondary metabolite and genome analysis of marine Streptomyces chumphonensis KK1-2T.</title>
        <authorList>
            <person name="Phongsopitanun W."/>
            <person name="Kanchanasin P."/>
            <person name="Pittayakhajonwut P."/>
            <person name="Suwanborirux K."/>
            <person name="Tanasupawat S."/>
        </authorList>
    </citation>
    <scope>NUCLEOTIDE SEQUENCE</scope>
    <source>
        <strain evidence="3">KK1-2</strain>
    </source>
</reference>
<feature type="region of interest" description="Disordered" evidence="1">
    <location>
        <begin position="140"/>
        <end position="161"/>
    </location>
</feature>
<accession>A0A927F3F5</accession>
<dbReference type="PANTHER" id="PTHR34293:SF1">
    <property type="entry name" value="HTH-TYPE TRANSCRIPTIONAL REGULATOR TRMBL2"/>
    <property type="match status" value="1"/>
</dbReference>
<dbReference type="CDD" id="cd00090">
    <property type="entry name" value="HTH_ARSR"/>
    <property type="match status" value="1"/>
</dbReference>
<dbReference type="Gene3D" id="1.10.10.10">
    <property type="entry name" value="Winged helix-like DNA-binding domain superfamily/Winged helix DNA-binding domain"/>
    <property type="match status" value="2"/>
</dbReference>
<organism evidence="3 4">
    <name type="scientific">Streptomyces chumphonensis</name>
    <dbReference type="NCBI Taxonomy" id="1214925"/>
    <lineage>
        <taxon>Bacteria</taxon>
        <taxon>Bacillati</taxon>
        <taxon>Actinomycetota</taxon>
        <taxon>Actinomycetes</taxon>
        <taxon>Kitasatosporales</taxon>
        <taxon>Streptomycetaceae</taxon>
        <taxon>Streptomyces</taxon>
    </lineage>
</organism>
<proteinExistence type="predicted"/>
<dbReference type="InterPro" id="IPR051797">
    <property type="entry name" value="TrmB-like"/>
</dbReference>
<evidence type="ECO:0000256" key="1">
    <source>
        <dbReference type="SAM" id="MobiDB-lite"/>
    </source>
</evidence>
<dbReference type="InterPro" id="IPR011991">
    <property type="entry name" value="ArsR-like_HTH"/>
</dbReference>
<dbReference type="GO" id="GO:0006355">
    <property type="term" value="P:regulation of DNA-templated transcription"/>
    <property type="evidence" value="ECO:0007669"/>
    <property type="project" value="InterPro"/>
</dbReference>
<dbReference type="GO" id="GO:0003677">
    <property type="term" value="F:DNA binding"/>
    <property type="evidence" value="ECO:0007669"/>
    <property type="project" value="InterPro"/>
</dbReference>
<evidence type="ECO:0000313" key="4">
    <source>
        <dbReference type="Proteomes" id="UP000632289"/>
    </source>
</evidence>
<evidence type="ECO:0000259" key="2">
    <source>
        <dbReference type="SMART" id="SM00421"/>
    </source>
</evidence>
<dbReference type="SUPFAM" id="SSF46894">
    <property type="entry name" value="C-terminal effector domain of the bipartite response regulators"/>
    <property type="match status" value="1"/>
</dbReference>
<dbReference type="InterPro" id="IPR000792">
    <property type="entry name" value="Tscrpt_reg_LuxR_C"/>
</dbReference>
<keyword evidence="4" id="KW-1185">Reference proteome</keyword>
<feature type="domain" description="HTH luxR-type" evidence="2">
    <location>
        <begin position="271"/>
        <end position="328"/>
    </location>
</feature>
<dbReference type="PANTHER" id="PTHR34293">
    <property type="entry name" value="HTH-TYPE TRANSCRIPTIONAL REGULATOR TRMBL2"/>
    <property type="match status" value="1"/>
</dbReference>
<gene>
    <name evidence="3" type="ORF">IF129_18155</name>
</gene>
<evidence type="ECO:0000313" key="3">
    <source>
        <dbReference type="EMBL" id="MBD3933469.1"/>
    </source>
</evidence>
<dbReference type="InterPro" id="IPR036390">
    <property type="entry name" value="WH_DNA-bd_sf"/>
</dbReference>
<dbReference type="InterPro" id="IPR036388">
    <property type="entry name" value="WH-like_DNA-bd_sf"/>
</dbReference>
<sequence length="347" mass="38014">MLEALDLDGAQQRVYEALVDGAVTVPELQGGLGLTVPRLRSTLRALEGLGLIERVVGGRREPDRFLPVEPDVAFSALLTAREEELQRARRHVHHLAARFRTTTEARDPLDVVEVVVGRAAVIQQVDQLQRTARRLIRGIDRPPYVNSDPDRHDPRTGMMPLQGETMRRGVAYRVLYDAEGLATFHSTHSDILSCADLGEEARVLPHAPTKLLLADEQTGLLPLRTSPYEVASCIVVHASGLLEALCAFFEVLWERALPLSDFLSDSPRPAAHGLPPDDARLLALLATGLTDQVMARQLGVSHRTFQRRLSAVMERVGASTRFQLGMMAARLDIGGPGVQPGPDRVGP</sequence>
<dbReference type="SUPFAM" id="SSF46785">
    <property type="entry name" value="Winged helix' DNA-binding domain"/>
    <property type="match status" value="1"/>
</dbReference>
<dbReference type="RefSeq" id="WP_191210774.1">
    <property type="nucleotide sequence ID" value="NZ_BAABKL010000012.1"/>
</dbReference>